<accession>A0A852U341</accession>
<dbReference type="PANTHER" id="PTHR19136">
    <property type="entry name" value="MOLYBDENUM COFACTOR GUANYLYLTRANSFERASE"/>
    <property type="match status" value="1"/>
</dbReference>
<feature type="domain" description="MobA-like NTP transferase" evidence="3">
    <location>
        <begin position="9"/>
        <end position="153"/>
    </location>
</feature>
<gene>
    <name evidence="4" type="ORF">HDA32_003490</name>
</gene>
<dbReference type="Proteomes" id="UP000589036">
    <property type="component" value="Unassembled WGS sequence"/>
</dbReference>
<comment type="caution">
    <text evidence="4">The sequence shown here is derived from an EMBL/GenBank/DDBJ whole genome shotgun (WGS) entry which is preliminary data.</text>
</comment>
<dbReference type="Gene3D" id="3.90.550.10">
    <property type="entry name" value="Spore Coat Polysaccharide Biosynthesis Protein SpsA, Chain A"/>
    <property type="match status" value="1"/>
</dbReference>
<evidence type="ECO:0000313" key="5">
    <source>
        <dbReference type="Proteomes" id="UP000589036"/>
    </source>
</evidence>
<keyword evidence="1" id="KW-0808">Transferase</keyword>
<evidence type="ECO:0000259" key="3">
    <source>
        <dbReference type="Pfam" id="PF12804"/>
    </source>
</evidence>
<dbReference type="PANTHER" id="PTHR19136:SF81">
    <property type="entry name" value="MOLYBDENUM COFACTOR GUANYLYLTRANSFERASE"/>
    <property type="match status" value="1"/>
</dbReference>
<evidence type="ECO:0000313" key="4">
    <source>
        <dbReference type="EMBL" id="NYE48370.1"/>
    </source>
</evidence>
<evidence type="ECO:0000256" key="2">
    <source>
        <dbReference type="SAM" id="MobiDB-lite"/>
    </source>
</evidence>
<keyword evidence="5" id="KW-1185">Reference proteome</keyword>
<protein>
    <submittedName>
        <fullName evidence="4">Molybdopterin-guanine dinucleotide biosynthesis protein A</fullName>
    </submittedName>
</protein>
<name>A0A852U341_9ACTN</name>
<dbReference type="RefSeq" id="WP_179644166.1">
    <property type="nucleotide sequence ID" value="NZ_JACCCC010000001.1"/>
</dbReference>
<proteinExistence type="predicted"/>
<dbReference type="AlphaFoldDB" id="A0A852U341"/>
<dbReference type="Pfam" id="PF12804">
    <property type="entry name" value="NTP_transf_3"/>
    <property type="match status" value="1"/>
</dbReference>
<evidence type="ECO:0000256" key="1">
    <source>
        <dbReference type="ARBA" id="ARBA00022679"/>
    </source>
</evidence>
<dbReference type="InterPro" id="IPR025877">
    <property type="entry name" value="MobA-like_NTP_Trfase"/>
</dbReference>
<dbReference type="GO" id="GO:0016779">
    <property type="term" value="F:nucleotidyltransferase activity"/>
    <property type="evidence" value="ECO:0007669"/>
    <property type="project" value="UniProtKB-ARBA"/>
</dbReference>
<dbReference type="SUPFAM" id="SSF53448">
    <property type="entry name" value="Nucleotide-diphospho-sugar transferases"/>
    <property type="match status" value="1"/>
</dbReference>
<dbReference type="EMBL" id="JACCCC010000001">
    <property type="protein sequence ID" value="NYE48370.1"/>
    <property type="molecule type" value="Genomic_DNA"/>
</dbReference>
<dbReference type="InterPro" id="IPR029044">
    <property type="entry name" value="Nucleotide-diphossugar_trans"/>
</dbReference>
<organism evidence="4 5">
    <name type="scientific">Spinactinospora alkalitolerans</name>
    <dbReference type="NCBI Taxonomy" id="687207"/>
    <lineage>
        <taxon>Bacteria</taxon>
        <taxon>Bacillati</taxon>
        <taxon>Actinomycetota</taxon>
        <taxon>Actinomycetes</taxon>
        <taxon>Streptosporangiales</taxon>
        <taxon>Nocardiopsidaceae</taxon>
        <taxon>Spinactinospora</taxon>
    </lineage>
</organism>
<sequence length="197" mass="20318">MPVLEAFDAVILAGGAGRRLGGADKPALEVAGATLLERVAAAASGADSTVVVGPRRPSPAARYVSEDPPRSGPVPALRAGLAEVDAPWFALLAGDLPFLEPAHVTLLRSSAMGHCGALLVDAEGRPQWLIGVWHTATVRAALTDYAGHSVRGLLGPLDPNRIVPGEAGDMTAFDCDTPEALAEARAALEALHERRDG</sequence>
<feature type="region of interest" description="Disordered" evidence="2">
    <location>
        <begin position="50"/>
        <end position="71"/>
    </location>
</feature>
<reference evidence="4 5" key="1">
    <citation type="submission" date="2020-07" db="EMBL/GenBank/DDBJ databases">
        <title>Sequencing the genomes of 1000 actinobacteria strains.</title>
        <authorList>
            <person name="Klenk H.-P."/>
        </authorList>
    </citation>
    <scope>NUCLEOTIDE SEQUENCE [LARGE SCALE GENOMIC DNA]</scope>
    <source>
        <strain evidence="4 5">CXB654</strain>
    </source>
</reference>